<evidence type="ECO:0000313" key="2">
    <source>
        <dbReference type="EMBL" id="KAG7095317.1"/>
    </source>
</evidence>
<evidence type="ECO:0000256" key="1">
    <source>
        <dbReference type="SAM" id="SignalP"/>
    </source>
</evidence>
<dbReference type="KEGG" id="more:E1B28_006082"/>
<proteinExistence type="predicted"/>
<dbReference type="OrthoDB" id="2787007at2759"/>
<dbReference type="RefSeq" id="XP_043011787.1">
    <property type="nucleotide sequence ID" value="XM_043150697.1"/>
</dbReference>
<sequence length="443" mass="50307">MTMPFPSSPSLLPASHTHILYLILALWLSPVVAGMESTFRHHIWRHGIHSRPQKRTLPLPVDIVDLLLDTLHHDGKVLTLCSLVSRVWLLRTRPRMFSQGVVINRTKMARLLILLKSPYCTLRPHLQKMTIDPMRDNELWLDSFFTLIAAKGISLRHLTVPNLPALRTDSSCLSMPCIVPLISLHITVSPDHGVLETMDFIYLFSNSLENLAIRGHSATVPRPIFMGIAGRHQTFPRLQNLDIDGVQSLLQYIDWFSQFVVLSSLSSLYLGLDYCGSPLYDKNEISRRINIFLNRACPNVESLFLDYGWASPVSEGVNLSELYRLRALKINWTGGSPGDVFRAIDIIRTARASSLATVHVSNFDFGRPRKMVEKSTSAWSSLDDLLSTRRPPTFPLLRNVKVSPSRLLVYFPQSRQHGLLCDTGATDSPVRKFIWDNYIRLEY</sequence>
<dbReference type="EMBL" id="CM032183">
    <property type="protein sequence ID" value="KAG7095317.1"/>
    <property type="molecule type" value="Genomic_DNA"/>
</dbReference>
<comment type="caution">
    <text evidence="2">The sequence shown here is derived from an EMBL/GenBank/DDBJ whole genome shotgun (WGS) entry which is preliminary data.</text>
</comment>
<keyword evidence="3" id="KW-1185">Reference proteome</keyword>
<accession>A0A9P7S577</accession>
<protein>
    <recommendedName>
        <fullName evidence="4">F-box domain-containing protein</fullName>
    </recommendedName>
</protein>
<gene>
    <name evidence="2" type="ORF">E1B28_006082</name>
</gene>
<dbReference type="Proteomes" id="UP001049176">
    <property type="component" value="Chromosome 3"/>
</dbReference>
<feature type="chain" id="PRO_5040205651" description="F-box domain-containing protein" evidence="1">
    <location>
        <begin position="35"/>
        <end position="443"/>
    </location>
</feature>
<dbReference type="GeneID" id="66075158"/>
<reference evidence="2" key="1">
    <citation type="journal article" date="2021" name="Genome Biol. Evol.">
        <title>The assembled and annotated genome of the fairy-ring fungus Marasmius oreades.</title>
        <authorList>
            <person name="Hiltunen M."/>
            <person name="Ament-Velasquez S.L."/>
            <person name="Johannesson H."/>
        </authorList>
    </citation>
    <scope>NUCLEOTIDE SEQUENCE</scope>
    <source>
        <strain evidence="2">03SP1</strain>
    </source>
</reference>
<organism evidence="2 3">
    <name type="scientific">Marasmius oreades</name>
    <name type="common">fairy-ring Marasmius</name>
    <dbReference type="NCBI Taxonomy" id="181124"/>
    <lineage>
        <taxon>Eukaryota</taxon>
        <taxon>Fungi</taxon>
        <taxon>Dikarya</taxon>
        <taxon>Basidiomycota</taxon>
        <taxon>Agaricomycotina</taxon>
        <taxon>Agaricomycetes</taxon>
        <taxon>Agaricomycetidae</taxon>
        <taxon>Agaricales</taxon>
        <taxon>Marasmiineae</taxon>
        <taxon>Marasmiaceae</taxon>
        <taxon>Marasmius</taxon>
    </lineage>
</organism>
<evidence type="ECO:0008006" key="4">
    <source>
        <dbReference type="Google" id="ProtNLM"/>
    </source>
</evidence>
<evidence type="ECO:0000313" key="3">
    <source>
        <dbReference type="Proteomes" id="UP001049176"/>
    </source>
</evidence>
<name>A0A9P7S577_9AGAR</name>
<dbReference type="AlphaFoldDB" id="A0A9P7S577"/>
<keyword evidence="1" id="KW-0732">Signal</keyword>
<feature type="signal peptide" evidence="1">
    <location>
        <begin position="1"/>
        <end position="34"/>
    </location>
</feature>